<reference evidence="2 3" key="1">
    <citation type="journal article" date="2023" name="Nat. Commun.">
        <title>Origin of minicircular mitochondrial genomes in red algae.</title>
        <authorList>
            <person name="Lee Y."/>
            <person name="Cho C.H."/>
            <person name="Lee Y.M."/>
            <person name="Park S.I."/>
            <person name="Yang J.H."/>
            <person name="West J.A."/>
            <person name="Bhattacharya D."/>
            <person name="Yoon H.S."/>
        </authorList>
    </citation>
    <scope>NUCLEOTIDE SEQUENCE [LARGE SCALE GENOMIC DNA]</scope>
    <source>
        <strain evidence="2 3">CCMP1338</strain>
        <tissue evidence="2">Whole cell</tissue>
    </source>
</reference>
<dbReference type="EMBL" id="JAMWBK010000002">
    <property type="protein sequence ID" value="KAJ8908080.1"/>
    <property type="molecule type" value="Genomic_DNA"/>
</dbReference>
<organism evidence="2 3">
    <name type="scientific">Rhodosorus marinus</name>
    <dbReference type="NCBI Taxonomy" id="101924"/>
    <lineage>
        <taxon>Eukaryota</taxon>
        <taxon>Rhodophyta</taxon>
        <taxon>Stylonematophyceae</taxon>
        <taxon>Stylonematales</taxon>
        <taxon>Stylonemataceae</taxon>
        <taxon>Rhodosorus</taxon>
    </lineage>
</organism>
<gene>
    <name evidence="2" type="ORF">NDN08_008175</name>
</gene>
<feature type="region of interest" description="Disordered" evidence="1">
    <location>
        <begin position="1"/>
        <end position="21"/>
    </location>
</feature>
<evidence type="ECO:0000313" key="2">
    <source>
        <dbReference type="EMBL" id="KAJ8908080.1"/>
    </source>
</evidence>
<accession>A0AAV8V0S5</accession>
<comment type="caution">
    <text evidence="2">The sequence shown here is derived from an EMBL/GenBank/DDBJ whole genome shotgun (WGS) entry which is preliminary data.</text>
</comment>
<dbReference type="Proteomes" id="UP001157974">
    <property type="component" value="Unassembled WGS sequence"/>
</dbReference>
<name>A0AAV8V0S5_9RHOD</name>
<protein>
    <submittedName>
        <fullName evidence="2">Uncharacterized protein</fullName>
    </submittedName>
</protein>
<sequence length="76" mass="8798">MNQGLEAEHPKCPSAKKTDAERIRRQTCGDRTFFLATISRSLFMCCELSKIRTEKMGDRIYRHTAVDNPKWLGKSH</sequence>
<keyword evidence="3" id="KW-1185">Reference proteome</keyword>
<proteinExistence type="predicted"/>
<evidence type="ECO:0000256" key="1">
    <source>
        <dbReference type="SAM" id="MobiDB-lite"/>
    </source>
</evidence>
<evidence type="ECO:0000313" key="3">
    <source>
        <dbReference type="Proteomes" id="UP001157974"/>
    </source>
</evidence>
<dbReference type="AlphaFoldDB" id="A0AAV8V0S5"/>